<evidence type="ECO:0000256" key="6">
    <source>
        <dbReference type="SAM" id="MobiDB-lite"/>
    </source>
</evidence>
<keyword evidence="3" id="KW-0333">Golgi apparatus</keyword>
<dbReference type="AlphaFoldDB" id="A0A8X6HZR1"/>
<comment type="similarity">
    <text evidence="2">Belongs to the GKAP1 family.</text>
</comment>
<accession>A0A8X6HZR1</accession>
<dbReference type="OrthoDB" id="5864420at2759"/>
<dbReference type="InterPro" id="IPR026109">
    <property type="entry name" value="GKAP1"/>
</dbReference>
<organism evidence="7 8">
    <name type="scientific">Trichonephila clavata</name>
    <name type="common">Joro spider</name>
    <name type="synonym">Nephila clavata</name>
    <dbReference type="NCBI Taxonomy" id="2740835"/>
    <lineage>
        <taxon>Eukaryota</taxon>
        <taxon>Metazoa</taxon>
        <taxon>Ecdysozoa</taxon>
        <taxon>Arthropoda</taxon>
        <taxon>Chelicerata</taxon>
        <taxon>Arachnida</taxon>
        <taxon>Araneae</taxon>
        <taxon>Araneomorphae</taxon>
        <taxon>Entelegynae</taxon>
        <taxon>Araneoidea</taxon>
        <taxon>Nephilidae</taxon>
        <taxon>Trichonephila</taxon>
    </lineage>
</organism>
<comment type="caution">
    <text evidence="7">The sequence shown here is derived from an EMBL/GenBank/DDBJ whole genome shotgun (WGS) entry which is preliminary data.</text>
</comment>
<dbReference type="PRINTS" id="PR02083">
    <property type="entry name" value="GKINASEAP1"/>
</dbReference>
<feature type="coiled-coil region" evidence="5">
    <location>
        <begin position="238"/>
        <end position="336"/>
    </location>
</feature>
<keyword evidence="7" id="KW-0808">Transferase</keyword>
<sequence>MAVACASRFAVLKLEDDEVNEVINKASKGSKSLNSGQANKNKSNGKSKKKKKVSSEIAELQNMAFGTINKPKPKSSSNSKGNHANQNSQKQWEEWKAKDSEFVSETYEQDLQEALLLSKIDYEEKKDVYDALQKEAEQNKLGANKKRKKNNLKKDKGTMSLDEFQNLGSENDVGNVQKGNSVLDDSDVPQKPLEDTNFFDKIEEDVEKIITKEQRQEQFKSYNSDQEAPRFLQFQEELRKKDDEIALLNGKVNKLKEELKNVKSRNKKLYGILESGEMREKAEILLQIDQLISVKDELTEQVSEYHTALEQERSKVHALQSELKKYQQNNKKQRTESK</sequence>
<evidence type="ECO:0000313" key="8">
    <source>
        <dbReference type="Proteomes" id="UP000887116"/>
    </source>
</evidence>
<feature type="region of interest" description="Disordered" evidence="6">
    <location>
        <begin position="26"/>
        <end position="96"/>
    </location>
</feature>
<dbReference type="PANTHER" id="PTHR14899:SF0">
    <property type="entry name" value="G KINASE-ANCHORING PROTEIN 1"/>
    <property type="match status" value="1"/>
</dbReference>
<name>A0A8X6HZR1_TRICU</name>
<dbReference type="SUPFAM" id="SSF90257">
    <property type="entry name" value="Myosin rod fragments"/>
    <property type="match status" value="1"/>
</dbReference>
<feature type="compositionally biased region" description="Polar residues" evidence="6">
    <location>
        <begin position="81"/>
        <end position="90"/>
    </location>
</feature>
<evidence type="ECO:0000313" key="7">
    <source>
        <dbReference type="EMBL" id="GFQ95679.1"/>
    </source>
</evidence>
<evidence type="ECO:0000256" key="2">
    <source>
        <dbReference type="ARBA" id="ARBA00006662"/>
    </source>
</evidence>
<proteinExistence type="inferred from homology"/>
<keyword evidence="8" id="KW-1185">Reference proteome</keyword>
<feature type="region of interest" description="Disordered" evidence="6">
    <location>
        <begin position="136"/>
        <end position="197"/>
    </location>
</feature>
<dbReference type="EMBL" id="BMAO01004601">
    <property type="protein sequence ID" value="GFQ95679.1"/>
    <property type="molecule type" value="Genomic_DNA"/>
</dbReference>
<evidence type="ECO:0000256" key="4">
    <source>
        <dbReference type="ARBA" id="ARBA00023054"/>
    </source>
</evidence>
<dbReference type="PANTHER" id="PTHR14899">
    <property type="entry name" value="G KINASE ANCHORING PROTEIN 1"/>
    <property type="match status" value="1"/>
</dbReference>
<feature type="compositionally biased region" description="Polar residues" evidence="6">
    <location>
        <begin position="27"/>
        <end position="38"/>
    </location>
</feature>
<evidence type="ECO:0000256" key="5">
    <source>
        <dbReference type="SAM" id="Coils"/>
    </source>
</evidence>
<dbReference type="GO" id="GO:0016301">
    <property type="term" value="F:kinase activity"/>
    <property type="evidence" value="ECO:0007669"/>
    <property type="project" value="UniProtKB-KW"/>
</dbReference>
<gene>
    <name evidence="7" type="primary">gkap1-b</name>
    <name evidence="7" type="ORF">TNCT_49712</name>
</gene>
<reference evidence="7" key="1">
    <citation type="submission" date="2020-07" db="EMBL/GenBank/DDBJ databases">
        <title>Multicomponent nature underlies the extraordinary mechanical properties of spider dragline silk.</title>
        <authorList>
            <person name="Kono N."/>
            <person name="Nakamura H."/>
            <person name="Mori M."/>
            <person name="Yoshida Y."/>
            <person name="Ohtoshi R."/>
            <person name="Malay A.D."/>
            <person name="Moran D.A.P."/>
            <person name="Tomita M."/>
            <person name="Numata K."/>
            <person name="Arakawa K."/>
        </authorList>
    </citation>
    <scope>NUCLEOTIDE SEQUENCE</scope>
</reference>
<feature type="compositionally biased region" description="Basic residues" evidence="6">
    <location>
        <begin position="43"/>
        <end position="52"/>
    </location>
</feature>
<protein>
    <submittedName>
        <fullName evidence="7">G kinase-anchoring protein 1-B</fullName>
    </submittedName>
</protein>
<dbReference type="GO" id="GO:0005794">
    <property type="term" value="C:Golgi apparatus"/>
    <property type="evidence" value="ECO:0007669"/>
    <property type="project" value="UniProtKB-SubCell"/>
</dbReference>
<evidence type="ECO:0000256" key="1">
    <source>
        <dbReference type="ARBA" id="ARBA00004555"/>
    </source>
</evidence>
<comment type="subcellular location">
    <subcellularLocation>
        <location evidence="1">Golgi apparatus</location>
    </subcellularLocation>
</comment>
<evidence type="ECO:0000256" key="3">
    <source>
        <dbReference type="ARBA" id="ARBA00023034"/>
    </source>
</evidence>
<dbReference type="Proteomes" id="UP000887116">
    <property type="component" value="Unassembled WGS sequence"/>
</dbReference>
<keyword evidence="7" id="KW-0418">Kinase</keyword>
<keyword evidence="4 5" id="KW-0175">Coiled coil</keyword>
<dbReference type="GO" id="GO:0007165">
    <property type="term" value="P:signal transduction"/>
    <property type="evidence" value="ECO:0007669"/>
    <property type="project" value="InterPro"/>
</dbReference>
<feature type="compositionally biased region" description="Polar residues" evidence="6">
    <location>
        <begin position="166"/>
        <end position="180"/>
    </location>
</feature>